<gene>
    <name evidence="2" type="ORF">J3Q64DRAFT_1640279</name>
</gene>
<dbReference type="Proteomes" id="UP001448207">
    <property type="component" value="Unassembled WGS sequence"/>
</dbReference>
<evidence type="ECO:0000256" key="1">
    <source>
        <dbReference type="SAM" id="MobiDB-lite"/>
    </source>
</evidence>
<keyword evidence="3" id="KW-1185">Reference proteome</keyword>
<name>A0ABR3AZD2_PHYBL</name>
<sequence>MLPRIATAGSTAPKEPNKAASFPSSRLARSFKGVRQLWKPRHASTYDTKAQLQTSYAKAGMSAVAMTLTADLRTKADMHSITLLHPSMDFIPHGGHLSWPSSAANPRAFVHYEPNRDHVAMGSNPDTKYSNSLWLTVDQYAWLIQQLQEEQSVHDALKADHGSALFAAPSPGVLHAHICTRTLARRLARLVLRAKHRSMPDIYRHCLFMLPKALLLQAATFIPQTKQLPLLELDLSYQRALREPFESLSPEFHQRLLRYADRIALSAHEVAPVRMTERSSEDQHHYCALTCRKCQCDTNLHMALSAISPFSGMNTSRFSVSSDQHMSGTIPTVRVSTHHSSNNIIDSTEDSLGDPTFVVSFSQAMFGTDSLSSSHTTSFSNSTKPEKRGYVAVDHQNEEILVVFPGACSSDTLFENVSYTPVPWEEAEDNMGNTTDESVTHERKHISPWVLDYALTAWRRCELKVATLLMRVCHATPAHYKVVILGHSLGGGKQHPQILGS</sequence>
<evidence type="ECO:0000313" key="3">
    <source>
        <dbReference type="Proteomes" id="UP001448207"/>
    </source>
</evidence>
<proteinExistence type="predicted"/>
<dbReference type="SUPFAM" id="SSF53474">
    <property type="entry name" value="alpha/beta-Hydrolases"/>
    <property type="match status" value="1"/>
</dbReference>
<dbReference type="InterPro" id="IPR029058">
    <property type="entry name" value="AB_hydrolase_fold"/>
</dbReference>
<organism evidence="2 3">
    <name type="scientific">Phycomyces blakesleeanus</name>
    <dbReference type="NCBI Taxonomy" id="4837"/>
    <lineage>
        <taxon>Eukaryota</taxon>
        <taxon>Fungi</taxon>
        <taxon>Fungi incertae sedis</taxon>
        <taxon>Mucoromycota</taxon>
        <taxon>Mucoromycotina</taxon>
        <taxon>Mucoromycetes</taxon>
        <taxon>Mucorales</taxon>
        <taxon>Phycomycetaceae</taxon>
        <taxon>Phycomyces</taxon>
    </lineage>
</organism>
<evidence type="ECO:0008006" key="4">
    <source>
        <dbReference type="Google" id="ProtNLM"/>
    </source>
</evidence>
<dbReference type="Gene3D" id="3.40.50.1820">
    <property type="entry name" value="alpha/beta hydrolase"/>
    <property type="match status" value="1"/>
</dbReference>
<dbReference type="EMBL" id="JBCLYO010000010">
    <property type="protein sequence ID" value="KAL0085563.1"/>
    <property type="molecule type" value="Genomic_DNA"/>
</dbReference>
<evidence type="ECO:0000313" key="2">
    <source>
        <dbReference type="EMBL" id="KAL0085563.1"/>
    </source>
</evidence>
<feature type="region of interest" description="Disordered" evidence="1">
    <location>
        <begin position="1"/>
        <end position="24"/>
    </location>
</feature>
<protein>
    <recommendedName>
        <fullName evidence="4">Fungal lipase-like domain-containing protein</fullName>
    </recommendedName>
</protein>
<reference evidence="2 3" key="1">
    <citation type="submission" date="2024-04" db="EMBL/GenBank/DDBJ databases">
        <title>Symmetric and asymmetric DNA N6-adenine methylation regulates different biological responses in Mucorales.</title>
        <authorList>
            <consortium name="Lawrence Berkeley National Laboratory"/>
            <person name="Lax C."/>
            <person name="Mondo S.J."/>
            <person name="Osorio-Concepcion M."/>
            <person name="Muszewska A."/>
            <person name="Corrochano-Luque M."/>
            <person name="Gutierrez G."/>
            <person name="Riley R."/>
            <person name="Lipzen A."/>
            <person name="Guo J."/>
            <person name="Hundley H."/>
            <person name="Amirebrahimi M."/>
            <person name="Ng V."/>
            <person name="Lorenzo-Gutierrez D."/>
            <person name="Binder U."/>
            <person name="Yang J."/>
            <person name="Song Y."/>
            <person name="Canovas D."/>
            <person name="Navarro E."/>
            <person name="Freitag M."/>
            <person name="Gabaldon T."/>
            <person name="Grigoriev I.V."/>
            <person name="Corrochano L.M."/>
            <person name="Nicolas F.E."/>
            <person name="Garre V."/>
        </authorList>
    </citation>
    <scope>NUCLEOTIDE SEQUENCE [LARGE SCALE GENOMIC DNA]</scope>
    <source>
        <strain evidence="2 3">L51</strain>
    </source>
</reference>
<comment type="caution">
    <text evidence="2">The sequence shown here is derived from an EMBL/GenBank/DDBJ whole genome shotgun (WGS) entry which is preliminary data.</text>
</comment>
<accession>A0ABR3AZD2</accession>